<dbReference type="EMBL" id="FIGO01000028">
    <property type="protein sequence ID" value="CYV19820.1"/>
    <property type="molecule type" value="Genomic_DNA"/>
</dbReference>
<gene>
    <name evidence="1" type="ORF">ERS132410_02253</name>
</gene>
<evidence type="ECO:0000313" key="1">
    <source>
        <dbReference type="EMBL" id="CYV19820.1"/>
    </source>
</evidence>
<dbReference type="Proteomes" id="UP000073485">
    <property type="component" value="Unassembled WGS sequence"/>
</dbReference>
<reference evidence="1 2" key="1">
    <citation type="submission" date="2016-02" db="EMBL/GenBank/DDBJ databases">
        <authorList>
            <consortium name="Pathogen Informatics"/>
        </authorList>
    </citation>
    <scope>NUCLEOTIDE SEQUENCE [LARGE SCALE GENOMIC DNA]</scope>
    <source>
        <strain evidence="1 2">LSS48</strain>
    </source>
</reference>
<evidence type="ECO:0008006" key="3">
    <source>
        <dbReference type="Google" id="ProtNLM"/>
    </source>
</evidence>
<evidence type="ECO:0000313" key="2">
    <source>
        <dbReference type="Proteomes" id="UP000073485"/>
    </source>
</evidence>
<name>A0A116M1S6_STRSU</name>
<protein>
    <recommendedName>
        <fullName evidence="3">LXG domain-containing protein</fullName>
    </recommendedName>
</protein>
<dbReference type="RefSeq" id="WP_044752513.1">
    <property type="nucleotide sequence ID" value="NZ_CEJS01000117.1"/>
</dbReference>
<proteinExistence type="predicted"/>
<organism evidence="1 2">
    <name type="scientific">Streptococcus suis</name>
    <dbReference type="NCBI Taxonomy" id="1307"/>
    <lineage>
        <taxon>Bacteria</taxon>
        <taxon>Bacillati</taxon>
        <taxon>Bacillota</taxon>
        <taxon>Bacilli</taxon>
        <taxon>Lactobacillales</taxon>
        <taxon>Streptococcaceae</taxon>
        <taxon>Streptococcus</taxon>
    </lineage>
</organism>
<sequence length="438" mass="47744">MSLGTFRIPVEEYYNKSCSFRDKVEELRDDVEDHFIRSVARNIGSLDSRDQSAVEGISAYIKAKQELQTLDEHIERLNRMSSEGGSNPLDRVVQLDKEYSVQFKNLGNGASSPQVNQAISSIQYHVEVEQFKYGFTSLVSQLTSGEVTLLANMLNMSDTGFKDWLSSGFHSISTTEEITDLLDKLYTGSGKGISFQTLLYSDEIGVAMRHSRLVEKTLEVMMDLPYILKSQKWAKVATDMLEKPTKFMTNLKMVGNVVGGKYVEAGGTLIKDFIKSDAVRLGGETIAWASLAISGGMNVYSEWNSKKTDSKTVVGKVAKTAIGASIDTVSSIGPLDGMWLGAKTGGLAGPQGAIVGSVVGLTIGTANLIGDIFIPKKKEAFYNSIKDGAYKLVDIGEQLVENTGKAIESAWNDLKSVGQNVSDYFNSNSKMLASWFGG</sequence>
<accession>A0A116M1S6</accession>
<dbReference type="AlphaFoldDB" id="A0A116M1S6"/>